<organism evidence="3 4">
    <name type="scientific">Aspergillus keveii</name>
    <dbReference type="NCBI Taxonomy" id="714993"/>
    <lineage>
        <taxon>Eukaryota</taxon>
        <taxon>Fungi</taxon>
        <taxon>Dikarya</taxon>
        <taxon>Ascomycota</taxon>
        <taxon>Pezizomycotina</taxon>
        <taxon>Eurotiomycetes</taxon>
        <taxon>Eurotiomycetidae</taxon>
        <taxon>Eurotiales</taxon>
        <taxon>Aspergillaceae</taxon>
        <taxon>Aspergillus</taxon>
        <taxon>Aspergillus subgen. Nidulantes</taxon>
    </lineage>
</organism>
<dbReference type="EMBL" id="JBFTWV010000017">
    <property type="protein sequence ID" value="KAL2797668.1"/>
    <property type="molecule type" value="Genomic_DNA"/>
</dbReference>
<sequence>MMLQYATVFMGLCGAALAAPTKNPRGLFPFPLLPFPGEGAGPGLEPTLPFPSEFSSELPDSTSGISRFPFLDRCGELPGGFLSALENIPWEQLSTEESGDSPELLMEEEEIGQEEETEIMS</sequence>
<evidence type="ECO:0000313" key="3">
    <source>
        <dbReference type="EMBL" id="KAL2797668.1"/>
    </source>
</evidence>
<accession>A0ABR4GF51</accession>
<keyword evidence="2" id="KW-0732">Signal</keyword>
<name>A0ABR4GF51_9EURO</name>
<evidence type="ECO:0000256" key="1">
    <source>
        <dbReference type="SAM" id="MobiDB-lite"/>
    </source>
</evidence>
<comment type="caution">
    <text evidence="3">The sequence shown here is derived from an EMBL/GenBank/DDBJ whole genome shotgun (WGS) entry which is preliminary data.</text>
</comment>
<evidence type="ECO:0000313" key="4">
    <source>
        <dbReference type="Proteomes" id="UP001610563"/>
    </source>
</evidence>
<feature type="region of interest" description="Disordered" evidence="1">
    <location>
        <begin position="91"/>
        <end position="121"/>
    </location>
</feature>
<dbReference type="Proteomes" id="UP001610563">
    <property type="component" value="Unassembled WGS sequence"/>
</dbReference>
<reference evidence="3 4" key="1">
    <citation type="submission" date="2024-07" db="EMBL/GenBank/DDBJ databases">
        <title>Section-level genome sequencing and comparative genomics of Aspergillus sections Usti and Cavernicolus.</title>
        <authorList>
            <consortium name="Lawrence Berkeley National Laboratory"/>
            <person name="Nybo J.L."/>
            <person name="Vesth T.C."/>
            <person name="Theobald S."/>
            <person name="Frisvad J.C."/>
            <person name="Larsen T.O."/>
            <person name="Kjaerboelling I."/>
            <person name="Rothschild-Mancinelli K."/>
            <person name="Lyhne E.K."/>
            <person name="Kogle M.E."/>
            <person name="Barry K."/>
            <person name="Clum A."/>
            <person name="Na H."/>
            <person name="Ledsgaard L."/>
            <person name="Lin J."/>
            <person name="Lipzen A."/>
            <person name="Kuo A."/>
            <person name="Riley R."/>
            <person name="Mondo S."/>
            <person name="Labutti K."/>
            <person name="Haridas S."/>
            <person name="Pangalinan J."/>
            <person name="Salamov A.A."/>
            <person name="Simmons B.A."/>
            <person name="Magnuson J.K."/>
            <person name="Chen J."/>
            <person name="Drula E."/>
            <person name="Henrissat B."/>
            <person name="Wiebenga A."/>
            <person name="Lubbers R.J."/>
            <person name="Gomes A.C."/>
            <person name="Makela M.R."/>
            <person name="Stajich J."/>
            <person name="Grigoriev I.V."/>
            <person name="Mortensen U.H."/>
            <person name="De Vries R.P."/>
            <person name="Baker S.E."/>
            <person name="Andersen M.R."/>
        </authorList>
    </citation>
    <scope>NUCLEOTIDE SEQUENCE [LARGE SCALE GENOMIC DNA]</scope>
    <source>
        <strain evidence="3 4">CBS 209.92</strain>
    </source>
</reference>
<feature type="signal peptide" evidence="2">
    <location>
        <begin position="1"/>
        <end position="18"/>
    </location>
</feature>
<evidence type="ECO:0000256" key="2">
    <source>
        <dbReference type="SAM" id="SignalP"/>
    </source>
</evidence>
<gene>
    <name evidence="3" type="ORF">BJX66DRAFT_334676</name>
</gene>
<keyword evidence="4" id="KW-1185">Reference proteome</keyword>
<feature type="chain" id="PRO_5045994930" evidence="2">
    <location>
        <begin position="19"/>
        <end position="121"/>
    </location>
</feature>
<protein>
    <submittedName>
        <fullName evidence="3">Uncharacterized protein</fullName>
    </submittedName>
</protein>
<feature type="compositionally biased region" description="Acidic residues" evidence="1">
    <location>
        <begin position="97"/>
        <end position="121"/>
    </location>
</feature>
<proteinExistence type="predicted"/>